<evidence type="ECO:0000256" key="7">
    <source>
        <dbReference type="ARBA" id="ARBA00040167"/>
    </source>
</evidence>
<dbReference type="RefSeq" id="WP_015047698.1">
    <property type="nucleotide sequence ID" value="NC_018868.3"/>
</dbReference>
<evidence type="ECO:0000256" key="9">
    <source>
        <dbReference type="RuleBase" id="RU366031"/>
    </source>
</evidence>
<dbReference type="Pfam" id="PF02602">
    <property type="entry name" value="HEM4"/>
    <property type="match status" value="1"/>
</dbReference>
<dbReference type="AlphaFoldDB" id="K4KK50"/>
<evidence type="ECO:0000256" key="2">
    <source>
        <dbReference type="ARBA" id="ARBA00008133"/>
    </source>
</evidence>
<evidence type="ECO:0000313" key="11">
    <source>
        <dbReference type="EMBL" id="AFU99534.1"/>
    </source>
</evidence>
<gene>
    <name evidence="11" type="ordered locus">M5M_11785</name>
</gene>
<comment type="pathway">
    <text evidence="1 9">Porphyrin-containing compound metabolism; protoporphyrin-IX biosynthesis; coproporphyrinogen-III from 5-aminolevulinate: step 3/4.</text>
</comment>
<dbReference type="GO" id="GO:0006782">
    <property type="term" value="P:protoporphyrinogen IX biosynthetic process"/>
    <property type="evidence" value="ECO:0007669"/>
    <property type="project" value="UniProtKB-UniRule"/>
</dbReference>
<dbReference type="InterPro" id="IPR003754">
    <property type="entry name" value="4pyrrol_synth_uPrphyn_synth"/>
</dbReference>
<dbReference type="PANTHER" id="PTHR38042">
    <property type="entry name" value="UROPORPHYRINOGEN-III SYNTHASE, CHLOROPLASTIC"/>
    <property type="match status" value="1"/>
</dbReference>
<name>K4KK50_SIMAS</name>
<dbReference type="EMBL" id="CP003746">
    <property type="protein sequence ID" value="AFU99534.1"/>
    <property type="molecule type" value="Genomic_DNA"/>
</dbReference>
<sequence length="256" mass="27408">MSRRLWLTRPAAQAAESRAAFAALGFEVLDVPVLAIEPVTGEAERQAIRTRILDFDRYHWAVFVSQNAVREGVAWLSDYWPQLPLHTRYLAIGAATGRALEQAGLPVVGRPAIDSAMNSEALLALPELADLTDQAVLLFRGEGGRTHLADTLSARGARVDQLALYRRVLPDQAASSVAGALAAGDAVLTVHSGESLDNLCQTLANQQALEACLTWPLVVPGERVAALAETRGFRHITVAVNASDNAMAEALQSLGR</sequence>
<dbReference type="OrthoDB" id="9787650at2"/>
<dbReference type="GO" id="GO:0006780">
    <property type="term" value="P:uroporphyrinogen III biosynthetic process"/>
    <property type="evidence" value="ECO:0007669"/>
    <property type="project" value="UniProtKB-UniRule"/>
</dbReference>
<evidence type="ECO:0000256" key="3">
    <source>
        <dbReference type="ARBA" id="ARBA00013109"/>
    </source>
</evidence>
<keyword evidence="5 9" id="KW-0627">Porphyrin biosynthesis</keyword>
<feature type="domain" description="Tetrapyrrole biosynthesis uroporphyrinogen III synthase" evidence="10">
    <location>
        <begin position="18"/>
        <end position="248"/>
    </location>
</feature>
<dbReference type="STRING" id="1117647.M5M_11785"/>
<comment type="catalytic activity">
    <reaction evidence="8 9">
        <text>hydroxymethylbilane = uroporphyrinogen III + H2O</text>
        <dbReference type="Rhea" id="RHEA:18965"/>
        <dbReference type="ChEBI" id="CHEBI:15377"/>
        <dbReference type="ChEBI" id="CHEBI:57308"/>
        <dbReference type="ChEBI" id="CHEBI:57845"/>
        <dbReference type="EC" id="4.2.1.75"/>
    </reaction>
</comment>
<evidence type="ECO:0000313" key="12">
    <source>
        <dbReference type="Proteomes" id="UP000000466"/>
    </source>
</evidence>
<dbReference type="PANTHER" id="PTHR38042:SF1">
    <property type="entry name" value="UROPORPHYRINOGEN-III SYNTHASE, CHLOROPLASTIC"/>
    <property type="match status" value="1"/>
</dbReference>
<comment type="similarity">
    <text evidence="2 9">Belongs to the uroporphyrinogen-III synthase family.</text>
</comment>
<keyword evidence="12" id="KW-1185">Reference proteome</keyword>
<dbReference type="GO" id="GO:0004852">
    <property type="term" value="F:uroporphyrinogen-III synthase activity"/>
    <property type="evidence" value="ECO:0007669"/>
    <property type="project" value="UniProtKB-UniRule"/>
</dbReference>
<protein>
    <recommendedName>
        <fullName evidence="7 9">Uroporphyrinogen-III synthase</fullName>
        <ecNumber evidence="3 9">4.2.1.75</ecNumber>
    </recommendedName>
</protein>
<dbReference type="UniPathway" id="UPA00251">
    <property type="reaction ID" value="UER00320"/>
</dbReference>
<evidence type="ECO:0000256" key="6">
    <source>
        <dbReference type="ARBA" id="ARBA00037589"/>
    </source>
</evidence>
<comment type="function">
    <text evidence="6 9">Catalyzes cyclization of the linear tetrapyrrole, hydroxymethylbilane, to the macrocyclic uroporphyrinogen III.</text>
</comment>
<keyword evidence="4 9" id="KW-0456">Lyase</keyword>
<evidence type="ECO:0000256" key="1">
    <source>
        <dbReference type="ARBA" id="ARBA00004772"/>
    </source>
</evidence>
<evidence type="ECO:0000256" key="5">
    <source>
        <dbReference type="ARBA" id="ARBA00023244"/>
    </source>
</evidence>
<evidence type="ECO:0000256" key="8">
    <source>
        <dbReference type="ARBA" id="ARBA00048617"/>
    </source>
</evidence>
<dbReference type="Proteomes" id="UP000000466">
    <property type="component" value="Chromosome"/>
</dbReference>
<dbReference type="eggNOG" id="COG1587">
    <property type="taxonomic scope" value="Bacteria"/>
</dbReference>
<proteinExistence type="inferred from homology"/>
<dbReference type="HOGENOM" id="CLU_011276_9_4_6"/>
<evidence type="ECO:0000256" key="4">
    <source>
        <dbReference type="ARBA" id="ARBA00023239"/>
    </source>
</evidence>
<dbReference type="CDD" id="cd06578">
    <property type="entry name" value="HemD"/>
    <property type="match status" value="1"/>
</dbReference>
<dbReference type="KEGG" id="saga:M5M_11785"/>
<dbReference type="SUPFAM" id="SSF69618">
    <property type="entry name" value="HemD-like"/>
    <property type="match status" value="1"/>
</dbReference>
<evidence type="ECO:0000259" key="10">
    <source>
        <dbReference type="Pfam" id="PF02602"/>
    </source>
</evidence>
<reference evidence="11 12" key="1">
    <citation type="journal article" date="2013" name="Genome Announc.">
        <title>Complete genome sequence of Simiduia agarivorans SA1(T), a marine bacterium able to degrade a variety of polysaccharides.</title>
        <authorList>
            <person name="Lin S.Y."/>
            <person name="Shieh W.Y."/>
            <person name="Chen J.S."/>
            <person name="Tang S.L."/>
        </authorList>
    </citation>
    <scope>NUCLEOTIDE SEQUENCE [LARGE SCALE GENOMIC DNA]</scope>
    <source>
        <strain evidence="12">DSM 21679 / JCM 13881 / BCRC 17597 / SA1</strain>
    </source>
</reference>
<dbReference type="InterPro" id="IPR036108">
    <property type="entry name" value="4pyrrol_syn_uPrphyn_synt_sf"/>
</dbReference>
<accession>K4KK50</accession>
<organism evidence="11 12">
    <name type="scientific">Simiduia agarivorans (strain DSM 21679 / JCM 13881 / BCRC 17597 / SA1)</name>
    <dbReference type="NCBI Taxonomy" id="1117647"/>
    <lineage>
        <taxon>Bacteria</taxon>
        <taxon>Pseudomonadati</taxon>
        <taxon>Pseudomonadota</taxon>
        <taxon>Gammaproteobacteria</taxon>
        <taxon>Cellvibrionales</taxon>
        <taxon>Cellvibrionaceae</taxon>
        <taxon>Simiduia</taxon>
    </lineage>
</organism>
<dbReference type="EC" id="4.2.1.75" evidence="3 9"/>
<dbReference type="InterPro" id="IPR039793">
    <property type="entry name" value="UROS/Hem4"/>
</dbReference>
<dbReference type="Gene3D" id="3.40.50.10090">
    <property type="match status" value="2"/>
</dbReference>